<feature type="region of interest" description="Disordered" evidence="3">
    <location>
        <begin position="60"/>
        <end position="129"/>
    </location>
</feature>
<feature type="compositionally biased region" description="Basic and acidic residues" evidence="3">
    <location>
        <begin position="118"/>
        <end position="129"/>
    </location>
</feature>
<evidence type="ECO:0000256" key="3">
    <source>
        <dbReference type="SAM" id="MobiDB-lite"/>
    </source>
</evidence>
<reference evidence="4" key="2">
    <citation type="journal article" date="2023" name="IMA Fungus">
        <title>Comparative genomic study of the Penicillium genus elucidates a diverse pangenome and 15 lateral gene transfer events.</title>
        <authorList>
            <person name="Petersen C."/>
            <person name="Sorensen T."/>
            <person name="Nielsen M.R."/>
            <person name="Sondergaard T.E."/>
            <person name="Sorensen J.L."/>
            <person name="Fitzpatrick D.A."/>
            <person name="Frisvad J.C."/>
            <person name="Nielsen K.L."/>
        </authorList>
    </citation>
    <scope>NUCLEOTIDE SEQUENCE</scope>
    <source>
        <strain evidence="4">IBT 16125</strain>
    </source>
</reference>
<evidence type="ECO:0000256" key="2">
    <source>
        <dbReference type="RuleBase" id="RU363120"/>
    </source>
</evidence>
<organism evidence="4 5">
    <name type="scientific">Penicillium daleae</name>
    <dbReference type="NCBI Taxonomy" id="63821"/>
    <lineage>
        <taxon>Eukaryota</taxon>
        <taxon>Fungi</taxon>
        <taxon>Dikarya</taxon>
        <taxon>Ascomycota</taxon>
        <taxon>Pezizomycotina</taxon>
        <taxon>Eurotiomycetes</taxon>
        <taxon>Eurotiomycetidae</taxon>
        <taxon>Eurotiales</taxon>
        <taxon>Aspergillaceae</taxon>
        <taxon>Penicillium</taxon>
    </lineage>
</organism>
<evidence type="ECO:0000313" key="5">
    <source>
        <dbReference type="Proteomes" id="UP001213681"/>
    </source>
</evidence>
<dbReference type="Pfam" id="PF04667">
    <property type="entry name" value="Endosulfine"/>
    <property type="match status" value="1"/>
</dbReference>
<comment type="similarity">
    <text evidence="1 2">Belongs to the endosulfine family.</text>
</comment>
<accession>A0AAD6C6U8</accession>
<gene>
    <name evidence="4" type="ORF">N7458_004694</name>
</gene>
<dbReference type="InterPro" id="IPR006760">
    <property type="entry name" value="Endosulphine"/>
</dbReference>
<dbReference type="Proteomes" id="UP001213681">
    <property type="component" value="Unassembled WGS sequence"/>
</dbReference>
<feature type="compositionally biased region" description="Basic and acidic residues" evidence="3">
    <location>
        <begin position="87"/>
        <end position="101"/>
    </location>
</feature>
<evidence type="ECO:0000313" key="4">
    <source>
        <dbReference type="EMBL" id="KAJ5453738.1"/>
    </source>
</evidence>
<comment type="function">
    <text evidence="2">Plays an essential role in initiation of the G0 program by preventing the degradation of specific nutrient-regulated mRNAs via the 5'-3' mRNA decay pathway.</text>
</comment>
<reference evidence="4" key="1">
    <citation type="submission" date="2022-12" db="EMBL/GenBank/DDBJ databases">
        <authorList>
            <person name="Petersen C."/>
        </authorList>
    </citation>
    <scope>NUCLEOTIDE SEQUENCE</scope>
    <source>
        <strain evidence="4">IBT 16125</strain>
    </source>
</reference>
<feature type="region of interest" description="Disordered" evidence="3">
    <location>
        <begin position="1"/>
        <end position="34"/>
    </location>
</feature>
<sequence>MQSAGNGPHPELMSESEKRHFSKYGKLPRGGLLGQISKERTYFDSGDYALSAADRVTDNGAIQTGKAHPHRDSISHPYAPIPSASNVKKDAIEDLHRKSASPEESPLLQQTNIEDAEPPNKEGQDNHVS</sequence>
<dbReference type="AlphaFoldDB" id="A0AAD6C6U8"/>
<proteinExistence type="inferred from homology"/>
<name>A0AAD6C6U8_9EURO</name>
<keyword evidence="5" id="KW-1185">Reference proteome</keyword>
<dbReference type="GeneID" id="81598319"/>
<comment type="caution">
    <text evidence="4">The sequence shown here is derived from an EMBL/GenBank/DDBJ whole genome shotgun (WGS) entry which is preliminary data.</text>
</comment>
<evidence type="ECO:0000256" key="1">
    <source>
        <dbReference type="ARBA" id="ARBA00010520"/>
    </source>
</evidence>
<protein>
    <recommendedName>
        <fullName evidence="2">mRNA stability protein</fullName>
    </recommendedName>
</protein>
<dbReference type="EMBL" id="JAPVEA010000005">
    <property type="protein sequence ID" value="KAJ5453738.1"/>
    <property type="molecule type" value="Genomic_DNA"/>
</dbReference>
<dbReference type="RefSeq" id="XP_056766694.1">
    <property type="nucleotide sequence ID" value="XM_056908076.1"/>
</dbReference>